<sequence length="125" mass="14346">MALIQWLQGQSKWKVSRHFDTIISRRLALQNRYTKSRLACLSAGYEDDRQYSAKNVASTKGNGFGNFISQSETESPEEINGDPISGCWERLGDLDMWKHTSFNYDGCKRYYTGRSVDVTQHMPVL</sequence>
<reference evidence="2" key="2">
    <citation type="submission" date="2015-01" db="EMBL/GenBank/DDBJ databases">
        <title>Evolutionary Origins and Diversification of the Mycorrhizal Mutualists.</title>
        <authorList>
            <consortium name="DOE Joint Genome Institute"/>
            <consortium name="Mycorrhizal Genomics Consortium"/>
            <person name="Kohler A."/>
            <person name="Kuo A."/>
            <person name="Nagy L.G."/>
            <person name="Floudas D."/>
            <person name="Copeland A."/>
            <person name="Barry K.W."/>
            <person name="Cichocki N."/>
            <person name="Veneault-Fourrey C."/>
            <person name="LaButti K."/>
            <person name="Lindquist E.A."/>
            <person name="Lipzen A."/>
            <person name="Lundell T."/>
            <person name="Morin E."/>
            <person name="Murat C."/>
            <person name="Riley R."/>
            <person name="Ohm R."/>
            <person name="Sun H."/>
            <person name="Tunlid A."/>
            <person name="Henrissat B."/>
            <person name="Grigoriev I.V."/>
            <person name="Hibbett D.S."/>
            <person name="Martin F."/>
        </authorList>
    </citation>
    <scope>NUCLEOTIDE SEQUENCE [LARGE SCALE GENOMIC DNA]</scope>
    <source>
        <strain evidence="2">MAFF 305830</strain>
    </source>
</reference>
<protein>
    <submittedName>
        <fullName evidence="1">Uncharacterized protein</fullName>
    </submittedName>
</protein>
<evidence type="ECO:0000313" key="2">
    <source>
        <dbReference type="Proteomes" id="UP000054097"/>
    </source>
</evidence>
<proteinExistence type="predicted"/>
<dbReference type="EMBL" id="KN824537">
    <property type="protein sequence ID" value="KIM19815.1"/>
    <property type="molecule type" value="Genomic_DNA"/>
</dbReference>
<reference evidence="1 2" key="1">
    <citation type="submission" date="2014-04" db="EMBL/GenBank/DDBJ databases">
        <authorList>
            <consortium name="DOE Joint Genome Institute"/>
            <person name="Kuo A."/>
            <person name="Zuccaro A."/>
            <person name="Kohler A."/>
            <person name="Nagy L.G."/>
            <person name="Floudas D."/>
            <person name="Copeland A."/>
            <person name="Barry K.W."/>
            <person name="Cichocki N."/>
            <person name="Veneault-Fourrey C."/>
            <person name="LaButti K."/>
            <person name="Lindquist E.A."/>
            <person name="Lipzen A."/>
            <person name="Lundell T."/>
            <person name="Morin E."/>
            <person name="Murat C."/>
            <person name="Sun H."/>
            <person name="Tunlid A."/>
            <person name="Henrissat B."/>
            <person name="Grigoriev I.V."/>
            <person name="Hibbett D.S."/>
            <person name="Martin F."/>
            <person name="Nordberg H.P."/>
            <person name="Cantor M.N."/>
            <person name="Hua S.X."/>
        </authorList>
    </citation>
    <scope>NUCLEOTIDE SEQUENCE [LARGE SCALE GENOMIC DNA]</scope>
    <source>
        <strain evidence="1 2">MAFF 305830</strain>
    </source>
</reference>
<evidence type="ECO:0000313" key="1">
    <source>
        <dbReference type="EMBL" id="KIM19815.1"/>
    </source>
</evidence>
<organism evidence="1 2">
    <name type="scientific">Serendipita vermifera MAFF 305830</name>
    <dbReference type="NCBI Taxonomy" id="933852"/>
    <lineage>
        <taxon>Eukaryota</taxon>
        <taxon>Fungi</taxon>
        <taxon>Dikarya</taxon>
        <taxon>Basidiomycota</taxon>
        <taxon>Agaricomycotina</taxon>
        <taxon>Agaricomycetes</taxon>
        <taxon>Sebacinales</taxon>
        <taxon>Serendipitaceae</taxon>
        <taxon>Serendipita</taxon>
    </lineage>
</organism>
<gene>
    <name evidence="1" type="ORF">M408DRAFT_312009</name>
</gene>
<name>A0A0C3A555_SERVB</name>
<keyword evidence="2" id="KW-1185">Reference proteome</keyword>
<dbReference type="HOGENOM" id="CLU_1994001_0_0_1"/>
<dbReference type="Proteomes" id="UP000054097">
    <property type="component" value="Unassembled WGS sequence"/>
</dbReference>
<dbReference type="AlphaFoldDB" id="A0A0C3A555"/>
<accession>A0A0C3A555</accession>